<organism evidence="1 2">
    <name type="scientific">Shimia sagamensis</name>
    <dbReference type="NCBI Taxonomy" id="1566352"/>
    <lineage>
        <taxon>Bacteria</taxon>
        <taxon>Pseudomonadati</taxon>
        <taxon>Pseudomonadota</taxon>
        <taxon>Alphaproteobacteria</taxon>
        <taxon>Rhodobacterales</taxon>
        <taxon>Roseobacteraceae</taxon>
    </lineage>
</organism>
<keyword evidence="2" id="KW-1185">Reference proteome</keyword>
<comment type="caution">
    <text evidence="1">The sequence shown here is derived from an EMBL/GenBank/DDBJ whole genome shotgun (WGS) entry which is preliminary data.</text>
</comment>
<proteinExistence type="predicted"/>
<protein>
    <submittedName>
        <fullName evidence="1">Uncharacterized protein</fullName>
    </submittedName>
</protein>
<evidence type="ECO:0000313" key="2">
    <source>
        <dbReference type="Proteomes" id="UP001157961"/>
    </source>
</evidence>
<dbReference type="EMBL" id="FXTY01000004">
    <property type="protein sequence ID" value="SMP22984.1"/>
    <property type="molecule type" value="Genomic_DNA"/>
</dbReference>
<accession>A0ABY1P0Y8</accession>
<gene>
    <name evidence="1" type="ORF">SAMN06265373_104306</name>
</gene>
<dbReference type="Proteomes" id="UP001157961">
    <property type="component" value="Unassembled WGS sequence"/>
</dbReference>
<sequence>MKLKPSLVGLAVLLISVLFVFEFKSSDRFSWPKSAHNRIEKMASMIQSIEGPARWCTPSRNPLNLLNSNDNLKSQLNECIAIISPASEFEEVYPRDYMRRFYRAQVEGKFCEVTLSTVWNNDRVVGSDCYYGLFDKREDTGVGLTADPFG</sequence>
<evidence type="ECO:0000313" key="1">
    <source>
        <dbReference type="EMBL" id="SMP22984.1"/>
    </source>
</evidence>
<reference evidence="1 2" key="1">
    <citation type="submission" date="2017-05" db="EMBL/GenBank/DDBJ databases">
        <authorList>
            <person name="Varghese N."/>
            <person name="Submissions S."/>
        </authorList>
    </citation>
    <scope>NUCLEOTIDE SEQUENCE [LARGE SCALE GENOMIC DNA]</scope>
    <source>
        <strain evidence="1 2">DSM 29734</strain>
    </source>
</reference>
<name>A0ABY1P0Y8_9RHOB</name>